<feature type="region of interest" description="Disordered" evidence="1">
    <location>
        <begin position="47"/>
        <end position="75"/>
    </location>
</feature>
<proteinExistence type="predicted"/>
<keyword evidence="2" id="KW-0472">Membrane</keyword>
<dbReference type="Proteomes" id="UP000285146">
    <property type="component" value="Unassembled WGS sequence"/>
</dbReference>
<gene>
    <name evidence="3" type="ORF">VPNG_00965</name>
</gene>
<dbReference type="STRING" id="1230097.A0A423XLT7"/>
<dbReference type="AlphaFoldDB" id="A0A423XLT7"/>
<comment type="caution">
    <text evidence="3">The sequence shown here is derived from an EMBL/GenBank/DDBJ whole genome shotgun (WGS) entry which is preliminary data.</text>
</comment>
<dbReference type="EMBL" id="LKEB01000002">
    <property type="protein sequence ID" value="ROW17473.1"/>
    <property type="molecule type" value="Genomic_DNA"/>
</dbReference>
<sequence>MAFGGPGPSRQTVIITTILLVFFWYLTLYQPSAPTTPQKTVETLEVDSSPLVKGHPHTDASLTGGHPELVDPKKPIKPVNPYITEGQLNPSGRPLEGPLSPPGDDPWRPLILYAFSDTPIARDNLRFFLNHGLHAAADFIFILNGMNNVTAQELLIPQGASNIRTIYRPNTCFDLGAYGEVLRGNTIPLGLGPHRLELYRRYKRFIMLNSSVRGPFLPHWGQGSCWSDLFLSKVNIDTKLVGLTANCWPHFHVQSEVWATDFVGMDLLMNNPPHNPNTTKIAMDGFAGPGEPVGLASCYPDVNRAMHAELGATRIMLDAGWKVDLMMTAYHGIANYSAVCDPQQHGDLLFNGKYFGTNVHPYETVFAKANRDIDPVLIQRLSDWQWASGWKSWDSCGAWSEW</sequence>
<evidence type="ECO:0000313" key="4">
    <source>
        <dbReference type="Proteomes" id="UP000285146"/>
    </source>
</evidence>
<dbReference type="InParanoid" id="A0A423XLT7"/>
<evidence type="ECO:0000313" key="3">
    <source>
        <dbReference type="EMBL" id="ROW17473.1"/>
    </source>
</evidence>
<protein>
    <submittedName>
        <fullName evidence="3">Uncharacterized protein</fullName>
    </submittedName>
</protein>
<evidence type="ECO:0000256" key="2">
    <source>
        <dbReference type="SAM" id="Phobius"/>
    </source>
</evidence>
<keyword evidence="4" id="KW-1185">Reference proteome</keyword>
<name>A0A423XLT7_9PEZI</name>
<accession>A0A423XLT7</accession>
<feature type="transmembrane region" description="Helical" evidence="2">
    <location>
        <begin position="12"/>
        <end position="29"/>
    </location>
</feature>
<keyword evidence="2" id="KW-0812">Transmembrane</keyword>
<keyword evidence="2" id="KW-1133">Transmembrane helix</keyword>
<organism evidence="3 4">
    <name type="scientific">Cytospora leucostoma</name>
    <dbReference type="NCBI Taxonomy" id="1230097"/>
    <lineage>
        <taxon>Eukaryota</taxon>
        <taxon>Fungi</taxon>
        <taxon>Dikarya</taxon>
        <taxon>Ascomycota</taxon>
        <taxon>Pezizomycotina</taxon>
        <taxon>Sordariomycetes</taxon>
        <taxon>Sordariomycetidae</taxon>
        <taxon>Diaporthales</taxon>
        <taxon>Cytosporaceae</taxon>
        <taxon>Cytospora</taxon>
    </lineage>
</organism>
<reference evidence="3 4" key="1">
    <citation type="submission" date="2015-09" db="EMBL/GenBank/DDBJ databases">
        <title>Host preference determinants of Valsa canker pathogens revealed by comparative genomics.</title>
        <authorList>
            <person name="Yin Z."/>
            <person name="Huang L."/>
        </authorList>
    </citation>
    <scope>NUCLEOTIDE SEQUENCE [LARGE SCALE GENOMIC DNA]</scope>
    <source>
        <strain evidence="3 4">SXYLt</strain>
    </source>
</reference>
<evidence type="ECO:0000256" key="1">
    <source>
        <dbReference type="SAM" id="MobiDB-lite"/>
    </source>
</evidence>
<dbReference type="OrthoDB" id="526941at2759"/>